<name>A0A4Y2I7L3_ARAVE</name>
<evidence type="ECO:0000313" key="2">
    <source>
        <dbReference type="Proteomes" id="UP000499080"/>
    </source>
</evidence>
<keyword evidence="2" id="KW-1185">Reference proteome</keyword>
<dbReference type="Proteomes" id="UP000499080">
    <property type="component" value="Unassembled WGS sequence"/>
</dbReference>
<reference evidence="1 2" key="1">
    <citation type="journal article" date="2019" name="Sci. Rep.">
        <title>Orb-weaving spider Araneus ventricosus genome elucidates the spidroin gene catalogue.</title>
        <authorList>
            <person name="Kono N."/>
            <person name="Nakamura H."/>
            <person name="Ohtoshi R."/>
            <person name="Moran D.A.P."/>
            <person name="Shinohara A."/>
            <person name="Yoshida Y."/>
            <person name="Fujiwara M."/>
            <person name="Mori M."/>
            <person name="Tomita M."/>
            <person name="Arakawa K."/>
        </authorList>
    </citation>
    <scope>NUCLEOTIDE SEQUENCE [LARGE SCALE GENOMIC DNA]</scope>
</reference>
<sequence length="156" mass="17915">MKYSLPRHSCVQEVDSVHSNIEKAMNKTDFYSPIGLIRILKQANPRHPYRVIQMRSDDFKDFQGTAELLNYKIVPCTIVAILKFSRTLHTVNLKTSLDKLEPENSANIKFAETSIRGSKKHIKQKKTSENCKLSVFQVTPKVQNAAKEVNDKKRKI</sequence>
<dbReference type="AlphaFoldDB" id="A0A4Y2I7L3"/>
<organism evidence="1 2">
    <name type="scientific">Araneus ventricosus</name>
    <name type="common">Orbweaver spider</name>
    <name type="synonym">Epeira ventricosa</name>
    <dbReference type="NCBI Taxonomy" id="182803"/>
    <lineage>
        <taxon>Eukaryota</taxon>
        <taxon>Metazoa</taxon>
        <taxon>Ecdysozoa</taxon>
        <taxon>Arthropoda</taxon>
        <taxon>Chelicerata</taxon>
        <taxon>Arachnida</taxon>
        <taxon>Araneae</taxon>
        <taxon>Araneomorphae</taxon>
        <taxon>Entelegynae</taxon>
        <taxon>Araneoidea</taxon>
        <taxon>Araneidae</taxon>
        <taxon>Araneus</taxon>
    </lineage>
</organism>
<proteinExistence type="predicted"/>
<dbReference type="EMBL" id="BGPR01002448">
    <property type="protein sequence ID" value="GBM73615.1"/>
    <property type="molecule type" value="Genomic_DNA"/>
</dbReference>
<evidence type="ECO:0000313" key="1">
    <source>
        <dbReference type="EMBL" id="GBM73615.1"/>
    </source>
</evidence>
<protein>
    <submittedName>
        <fullName evidence="1">Uncharacterized protein</fullName>
    </submittedName>
</protein>
<comment type="caution">
    <text evidence="1">The sequence shown here is derived from an EMBL/GenBank/DDBJ whole genome shotgun (WGS) entry which is preliminary data.</text>
</comment>
<accession>A0A4Y2I7L3</accession>
<gene>
    <name evidence="1" type="ORF">AVEN_45016_1</name>
</gene>